<evidence type="ECO:0008006" key="4">
    <source>
        <dbReference type="Google" id="ProtNLM"/>
    </source>
</evidence>
<dbReference type="RefSeq" id="WP_348737478.1">
    <property type="nucleotide sequence ID" value="NZ_CAXJRC010000008.1"/>
</dbReference>
<accession>A0ABM9PJ58</accession>
<reference evidence="2 3" key="1">
    <citation type="submission" date="2024-05" db="EMBL/GenBank/DDBJ databases">
        <authorList>
            <person name="Duchaud E."/>
        </authorList>
    </citation>
    <scope>NUCLEOTIDE SEQUENCE [LARGE SCALE GENOMIC DNA]</scope>
    <source>
        <strain evidence="2">Ena-SAMPLE-TAB-13-05-2024-13:56:06:370-140305</strain>
    </source>
</reference>
<gene>
    <name evidence="2" type="ORF">T190115A13A_170091</name>
</gene>
<feature type="compositionally biased region" description="Basic and acidic residues" evidence="1">
    <location>
        <begin position="31"/>
        <end position="40"/>
    </location>
</feature>
<evidence type="ECO:0000313" key="3">
    <source>
        <dbReference type="Proteomes" id="UP001497602"/>
    </source>
</evidence>
<organism evidence="2 3">
    <name type="scientific">Tenacibaculum vairaonense</name>
    <dbReference type="NCBI Taxonomy" id="3137860"/>
    <lineage>
        <taxon>Bacteria</taxon>
        <taxon>Pseudomonadati</taxon>
        <taxon>Bacteroidota</taxon>
        <taxon>Flavobacteriia</taxon>
        <taxon>Flavobacteriales</taxon>
        <taxon>Flavobacteriaceae</taxon>
        <taxon>Tenacibaculum</taxon>
    </lineage>
</organism>
<sequence>MKKLIALAILGCLAIACTDNTAEHEELSNKIQNIDKENDTHVGGGGGENPIDDED</sequence>
<dbReference type="EMBL" id="CAXJRC010000008">
    <property type="protein sequence ID" value="CAL2105668.1"/>
    <property type="molecule type" value="Genomic_DNA"/>
</dbReference>
<proteinExistence type="predicted"/>
<name>A0ABM9PJ58_9FLAO</name>
<evidence type="ECO:0000313" key="2">
    <source>
        <dbReference type="EMBL" id="CAL2105668.1"/>
    </source>
</evidence>
<keyword evidence="3" id="KW-1185">Reference proteome</keyword>
<evidence type="ECO:0000256" key="1">
    <source>
        <dbReference type="SAM" id="MobiDB-lite"/>
    </source>
</evidence>
<comment type="caution">
    <text evidence="2">The sequence shown here is derived from an EMBL/GenBank/DDBJ whole genome shotgun (WGS) entry which is preliminary data.</text>
</comment>
<feature type="region of interest" description="Disordered" evidence="1">
    <location>
        <begin position="31"/>
        <end position="55"/>
    </location>
</feature>
<dbReference type="PROSITE" id="PS51257">
    <property type="entry name" value="PROKAR_LIPOPROTEIN"/>
    <property type="match status" value="1"/>
</dbReference>
<dbReference type="Proteomes" id="UP001497602">
    <property type="component" value="Unassembled WGS sequence"/>
</dbReference>
<protein>
    <recommendedName>
        <fullName evidence="4">Lipoprotein</fullName>
    </recommendedName>
</protein>